<protein>
    <recommendedName>
        <fullName evidence="5">Large extracellular alpha-helical protein</fullName>
    </recommendedName>
</protein>
<dbReference type="AlphaFoldDB" id="A0A3L7IWA6"/>
<dbReference type="OrthoDB" id="3264966at2"/>
<accession>A0A3L7IWA6</accession>
<evidence type="ECO:0008006" key="5">
    <source>
        <dbReference type="Google" id="ProtNLM"/>
    </source>
</evidence>
<dbReference type="Pfam" id="PF18986">
    <property type="entry name" value="DUF5719"/>
    <property type="match status" value="1"/>
</dbReference>
<dbReference type="EMBL" id="RCWJ01000003">
    <property type="protein sequence ID" value="RLQ82467.1"/>
    <property type="molecule type" value="Genomic_DNA"/>
</dbReference>
<evidence type="ECO:0000313" key="2">
    <source>
        <dbReference type="EMBL" id="RLQ81513.1"/>
    </source>
</evidence>
<evidence type="ECO:0000313" key="3">
    <source>
        <dbReference type="EMBL" id="RLQ82467.1"/>
    </source>
</evidence>
<evidence type="ECO:0000256" key="1">
    <source>
        <dbReference type="SAM" id="MobiDB-lite"/>
    </source>
</evidence>
<sequence length="472" mass="46976">MADKRRVAKTSGRLIAGIVGVGIAGASVFAVGTFELPRVTAAVPSAVVTPTAADQARVCAGPLVQLAGDGSSNASSFGAAELTVGSESEPTQTPLVAPNNLAGDAFGSPIVVSEPSATDATTAPLLAAAQSQSAALGDLSGFAASACAEPSAESWLVGGSTDVGRTSVLALTNPTRSDAIVDIAIFGEGGAVDAPGSQGIIVKAGEQKLLSLAAFAPNLITPVVHVTSRGGQVAAVIQHSVVRGLTPHGVEYVAPTAPAANEQFLSGIVIAPNAPVVSDEDYDDNNPALRMIAPGTEPADVTVSFTSEQGGESPQPLEFALEAGIATEISLRDLPVGSYTVEVSSTQPVVAGARTSVAVGESSDLAWFQASTALPEAVMVAVPAGETPVLHLANPERRALTVELEPSAGETITAKIPAGTSVALPVAGGASYQISGAEGAIAQLSVQSATGISAFAVQPANPSATPVTVYPR</sequence>
<keyword evidence="4" id="KW-1185">Reference proteome</keyword>
<proteinExistence type="predicted"/>
<organism evidence="3 4">
    <name type="scientific">Mycetocola zhadangensis</name>
    <dbReference type="NCBI Taxonomy" id="1164595"/>
    <lineage>
        <taxon>Bacteria</taxon>
        <taxon>Bacillati</taxon>
        <taxon>Actinomycetota</taxon>
        <taxon>Actinomycetes</taxon>
        <taxon>Micrococcales</taxon>
        <taxon>Microbacteriaceae</taxon>
        <taxon>Mycetocola</taxon>
    </lineage>
</organism>
<dbReference type="Proteomes" id="UP000282460">
    <property type="component" value="Unassembled WGS sequence"/>
</dbReference>
<feature type="region of interest" description="Disordered" evidence="1">
    <location>
        <begin position="80"/>
        <end position="99"/>
    </location>
</feature>
<gene>
    <name evidence="3" type="ORF">D9V28_10815</name>
    <name evidence="2" type="ORF">D9V28_14305</name>
</gene>
<dbReference type="InterPro" id="IPR043777">
    <property type="entry name" value="DUF5719"/>
</dbReference>
<dbReference type="EMBL" id="RCWJ01000004">
    <property type="protein sequence ID" value="RLQ81513.1"/>
    <property type="molecule type" value="Genomic_DNA"/>
</dbReference>
<dbReference type="RefSeq" id="WP_121659769.1">
    <property type="nucleotide sequence ID" value="NZ_BMEK01000003.1"/>
</dbReference>
<name>A0A3L7IWA6_9MICO</name>
<comment type="caution">
    <text evidence="3">The sequence shown here is derived from an EMBL/GenBank/DDBJ whole genome shotgun (WGS) entry which is preliminary data.</text>
</comment>
<reference evidence="3 4" key="1">
    <citation type="submission" date="2018-10" db="EMBL/GenBank/DDBJ databases">
        <authorList>
            <person name="Li J."/>
        </authorList>
    </citation>
    <scope>NUCLEOTIDE SEQUENCE [LARGE SCALE GENOMIC DNA]</scope>
    <source>
        <strain evidence="3 4">ZD1-4</strain>
    </source>
</reference>
<evidence type="ECO:0000313" key="4">
    <source>
        <dbReference type="Proteomes" id="UP000282460"/>
    </source>
</evidence>
<feature type="compositionally biased region" description="Polar residues" evidence="1">
    <location>
        <begin position="85"/>
        <end position="94"/>
    </location>
</feature>